<dbReference type="PANTHER" id="PTHR32444">
    <property type="entry name" value="BULB-TYPE LECTIN DOMAIN-CONTAINING PROTEIN"/>
    <property type="match status" value="1"/>
</dbReference>
<organism evidence="4 5">
    <name type="scientific">Dichanthelium oligosanthes</name>
    <dbReference type="NCBI Taxonomy" id="888268"/>
    <lineage>
        <taxon>Eukaryota</taxon>
        <taxon>Viridiplantae</taxon>
        <taxon>Streptophyta</taxon>
        <taxon>Embryophyta</taxon>
        <taxon>Tracheophyta</taxon>
        <taxon>Spermatophyta</taxon>
        <taxon>Magnoliopsida</taxon>
        <taxon>Liliopsida</taxon>
        <taxon>Poales</taxon>
        <taxon>Poaceae</taxon>
        <taxon>PACMAD clade</taxon>
        <taxon>Panicoideae</taxon>
        <taxon>Panicodae</taxon>
        <taxon>Paniceae</taxon>
        <taxon>Dichantheliinae</taxon>
        <taxon>Dichanthelium</taxon>
    </lineage>
</organism>
<accession>A0A1E5UVF0</accession>
<dbReference type="CDD" id="cd01098">
    <property type="entry name" value="PAN_AP_plant"/>
    <property type="match status" value="1"/>
</dbReference>
<dbReference type="EMBL" id="LWDX02062005">
    <property type="protein sequence ID" value="OEL16765.1"/>
    <property type="molecule type" value="Genomic_DNA"/>
</dbReference>
<protein>
    <recommendedName>
        <fullName evidence="3">Apple domain-containing protein</fullName>
    </recommendedName>
</protein>
<evidence type="ECO:0000256" key="2">
    <source>
        <dbReference type="ARBA" id="ARBA00023157"/>
    </source>
</evidence>
<evidence type="ECO:0000313" key="4">
    <source>
        <dbReference type="EMBL" id="OEL16765.1"/>
    </source>
</evidence>
<dbReference type="GO" id="GO:0048544">
    <property type="term" value="P:recognition of pollen"/>
    <property type="evidence" value="ECO:0007669"/>
    <property type="project" value="InterPro"/>
</dbReference>
<keyword evidence="5" id="KW-1185">Reference proteome</keyword>
<feature type="domain" description="Apple" evidence="3">
    <location>
        <begin position="168"/>
        <end position="235"/>
    </location>
</feature>
<dbReference type="Proteomes" id="UP000095767">
    <property type="component" value="Unassembled WGS sequence"/>
</dbReference>
<dbReference type="PANTHER" id="PTHR32444:SF117">
    <property type="entry name" value="SERINE_THREONINE-PROTEIN KINASE"/>
    <property type="match status" value="1"/>
</dbReference>
<dbReference type="InterPro" id="IPR003609">
    <property type="entry name" value="Pan_app"/>
</dbReference>
<evidence type="ECO:0000256" key="1">
    <source>
        <dbReference type="ARBA" id="ARBA00022729"/>
    </source>
</evidence>
<keyword evidence="1" id="KW-0732">Signal</keyword>
<proteinExistence type="predicted"/>
<keyword evidence="2" id="KW-1015">Disulfide bond</keyword>
<dbReference type="InterPro" id="IPR000858">
    <property type="entry name" value="S_locus_glycoprot_dom"/>
</dbReference>
<dbReference type="STRING" id="888268.A0A1E5UVF0"/>
<dbReference type="AlphaFoldDB" id="A0A1E5UVF0"/>
<dbReference type="Pfam" id="PF00954">
    <property type="entry name" value="S_locus_glycop"/>
    <property type="match status" value="1"/>
</dbReference>
<reference evidence="4 5" key="1">
    <citation type="submission" date="2016-09" db="EMBL/GenBank/DDBJ databases">
        <title>The draft genome of Dichanthelium oligosanthes: A C3 panicoid grass species.</title>
        <authorList>
            <person name="Studer A.J."/>
            <person name="Schnable J.C."/>
            <person name="Brutnell T.P."/>
        </authorList>
    </citation>
    <scope>NUCLEOTIDE SEQUENCE [LARGE SCALE GENOMIC DNA]</scope>
    <source>
        <strain evidence="5">cv. Kellogg 1175</strain>
        <tissue evidence="4">Leaf</tissue>
    </source>
</reference>
<evidence type="ECO:0000259" key="3">
    <source>
        <dbReference type="PROSITE" id="PS50948"/>
    </source>
</evidence>
<dbReference type="OrthoDB" id="595613at2759"/>
<dbReference type="Pfam" id="PF08276">
    <property type="entry name" value="PAN_2"/>
    <property type="match status" value="1"/>
</dbReference>
<sequence>MEGKSQIDPALGSFSVGLETNGTRMVMIWRHIYPSKVYWWWSPDESSMQTSALKPLLHMNPQTRGLIVPEYVDNSEEEYYMYTSPDESSSTFFSIDTSGQTKLNVWSQANQSWQSIYVQPVDPCRPYGGTCGPFTVCTGSTQPPCECMESFSQTSPLDWGLGDRTGWCSRTTPLDFSANRSSSTDVFRPIASVTLPYGPQSVQEAPATQSKCERACLSNCSCTAYSYQDSECSVR</sequence>
<gene>
    <name evidence="4" type="ORF">BAE44_0022215</name>
</gene>
<comment type="caution">
    <text evidence="4">The sequence shown here is derived from an EMBL/GenBank/DDBJ whole genome shotgun (WGS) entry which is preliminary data.</text>
</comment>
<name>A0A1E5UVF0_9POAL</name>
<dbReference type="PROSITE" id="PS50948">
    <property type="entry name" value="PAN"/>
    <property type="match status" value="1"/>
</dbReference>
<evidence type="ECO:0000313" key="5">
    <source>
        <dbReference type="Proteomes" id="UP000095767"/>
    </source>
</evidence>